<dbReference type="Proteomes" id="UP000242847">
    <property type="component" value="Unassembled WGS sequence"/>
</dbReference>
<organism evidence="2 3">
    <name type="scientific">Halopseudomonas pachastrellae</name>
    <dbReference type="NCBI Taxonomy" id="254161"/>
    <lineage>
        <taxon>Bacteria</taxon>
        <taxon>Pseudomonadati</taxon>
        <taxon>Pseudomonadota</taxon>
        <taxon>Gammaproteobacteria</taxon>
        <taxon>Pseudomonadales</taxon>
        <taxon>Pseudomonadaceae</taxon>
        <taxon>Halopseudomonas</taxon>
    </lineage>
</organism>
<keyword evidence="3" id="KW-1185">Reference proteome</keyword>
<sequence>MIDALQQLKSNLEAKPTRGRSYEIISYIVDECLQRDDVYEKLTFEAATLLHCCGTAAEREMDPQKWMPSISVLQRALNLTQTSEARRLRFGYSPGGGRGNVSLYWLELAPEEAENQSGREVQPDEVTYRRSAPGSIKPSITARFFFKKGEIKNRSVVGTAFLTSIMLASLTWIAMLSLVILSLVLRDESINMGSLLHLLIAVIGFLFIWRQSLAPWFKVIDDCVVKAPLGVTAIFEDSCEIEMFRHERSRWTRLVRFSADCPLCGSNIELRQGKPDHTLPLVGRCIESPHAHVYSFDRMTLRGKYIGP</sequence>
<evidence type="ECO:0000313" key="3">
    <source>
        <dbReference type="Proteomes" id="UP000242847"/>
    </source>
</evidence>
<name>A0A1S8DEC0_9GAMM</name>
<protein>
    <submittedName>
        <fullName evidence="2">Uncharacterized protein</fullName>
    </submittedName>
</protein>
<accession>A0A1S8DEC0</accession>
<keyword evidence="1" id="KW-1133">Transmembrane helix</keyword>
<evidence type="ECO:0000256" key="1">
    <source>
        <dbReference type="SAM" id="Phobius"/>
    </source>
</evidence>
<keyword evidence="1" id="KW-0472">Membrane</keyword>
<keyword evidence="1" id="KW-0812">Transmembrane</keyword>
<dbReference type="AlphaFoldDB" id="A0A1S8DEC0"/>
<gene>
    <name evidence="2" type="ORF">BXT89_13990</name>
</gene>
<evidence type="ECO:0000313" key="2">
    <source>
        <dbReference type="EMBL" id="ONM43209.1"/>
    </source>
</evidence>
<proteinExistence type="predicted"/>
<dbReference type="EMBL" id="MUBC01000033">
    <property type="protein sequence ID" value="ONM43209.1"/>
    <property type="molecule type" value="Genomic_DNA"/>
</dbReference>
<reference evidence="2 3" key="1">
    <citation type="submission" date="2017-01" db="EMBL/GenBank/DDBJ databases">
        <title>Draft genome sequence of Pseudomonas pachastrellae type strain CCUG 46540T from a deep sea.</title>
        <authorList>
            <person name="Gomila M."/>
            <person name="Mulet M."/>
            <person name="Lalucat J."/>
            <person name="Garcia-Valdes E."/>
        </authorList>
    </citation>
    <scope>NUCLEOTIDE SEQUENCE [LARGE SCALE GENOMIC DNA]</scope>
    <source>
        <strain evidence="2 3">CCUG 46540</strain>
    </source>
</reference>
<feature type="transmembrane region" description="Helical" evidence="1">
    <location>
        <begin position="156"/>
        <end position="184"/>
    </location>
</feature>
<dbReference type="OrthoDB" id="8928961at2"/>
<feature type="transmembrane region" description="Helical" evidence="1">
    <location>
        <begin position="190"/>
        <end position="209"/>
    </location>
</feature>
<dbReference type="RefSeq" id="WP_083728297.1">
    <property type="nucleotide sequence ID" value="NZ_FOUD01000003.1"/>
</dbReference>
<comment type="caution">
    <text evidence="2">The sequence shown here is derived from an EMBL/GenBank/DDBJ whole genome shotgun (WGS) entry which is preliminary data.</text>
</comment>